<dbReference type="InterPro" id="IPR001584">
    <property type="entry name" value="Integrase_cat-core"/>
</dbReference>
<feature type="domain" description="Integrase catalytic" evidence="1">
    <location>
        <begin position="1"/>
        <end position="104"/>
    </location>
</feature>
<accession>A0A814R776</accession>
<dbReference type="PANTHER" id="PTHR37984">
    <property type="entry name" value="PROTEIN CBG26694"/>
    <property type="match status" value="1"/>
</dbReference>
<evidence type="ECO:0000313" key="3">
    <source>
        <dbReference type="Proteomes" id="UP000663879"/>
    </source>
</evidence>
<dbReference type="InterPro" id="IPR036397">
    <property type="entry name" value="RNaseH_sf"/>
</dbReference>
<evidence type="ECO:0000259" key="1">
    <source>
        <dbReference type="PROSITE" id="PS50994"/>
    </source>
</evidence>
<dbReference type="GO" id="GO:0003676">
    <property type="term" value="F:nucleic acid binding"/>
    <property type="evidence" value="ECO:0007669"/>
    <property type="project" value="InterPro"/>
</dbReference>
<dbReference type="EMBL" id="CAJNOC010009497">
    <property type="protein sequence ID" value="CAF1129600.1"/>
    <property type="molecule type" value="Genomic_DNA"/>
</dbReference>
<dbReference type="PROSITE" id="PS50994">
    <property type="entry name" value="INTEGRASE"/>
    <property type="match status" value="1"/>
</dbReference>
<comment type="caution">
    <text evidence="2">The sequence shown here is derived from an EMBL/GenBank/DDBJ whole genome shotgun (WGS) entry which is preliminary data.</text>
</comment>
<evidence type="ECO:0000313" key="2">
    <source>
        <dbReference type="EMBL" id="CAF1129600.1"/>
    </source>
</evidence>
<dbReference type="SUPFAM" id="SSF53098">
    <property type="entry name" value="Ribonuclease H-like"/>
    <property type="match status" value="1"/>
</dbReference>
<dbReference type="InterPro" id="IPR050951">
    <property type="entry name" value="Retrovirus_Pol_polyprotein"/>
</dbReference>
<dbReference type="InterPro" id="IPR012337">
    <property type="entry name" value="RNaseH-like_sf"/>
</dbReference>
<organism evidence="2 3">
    <name type="scientific">Brachionus calyciflorus</name>
    <dbReference type="NCBI Taxonomy" id="104777"/>
    <lineage>
        <taxon>Eukaryota</taxon>
        <taxon>Metazoa</taxon>
        <taxon>Spiralia</taxon>
        <taxon>Gnathifera</taxon>
        <taxon>Rotifera</taxon>
        <taxon>Eurotatoria</taxon>
        <taxon>Monogononta</taxon>
        <taxon>Pseudotrocha</taxon>
        <taxon>Ploima</taxon>
        <taxon>Brachionidae</taxon>
        <taxon>Brachionus</taxon>
    </lineage>
</organism>
<name>A0A814R776_9BILA</name>
<keyword evidence="3" id="KW-1185">Reference proteome</keyword>
<dbReference type="PANTHER" id="PTHR37984:SF5">
    <property type="entry name" value="PROTEIN NYNRIN-LIKE"/>
    <property type="match status" value="1"/>
</dbReference>
<feature type="non-terminal residue" evidence="2">
    <location>
        <position position="1"/>
    </location>
</feature>
<dbReference type="GO" id="GO:0015074">
    <property type="term" value="P:DNA integration"/>
    <property type="evidence" value="ECO:0007669"/>
    <property type="project" value="InterPro"/>
</dbReference>
<proteinExistence type="predicted"/>
<protein>
    <recommendedName>
        <fullName evidence="1">Integrase catalytic domain-containing protein</fullName>
    </recommendedName>
</protein>
<dbReference type="AlphaFoldDB" id="A0A814R776"/>
<reference evidence="2" key="1">
    <citation type="submission" date="2021-02" db="EMBL/GenBank/DDBJ databases">
        <authorList>
            <person name="Nowell W R."/>
        </authorList>
    </citation>
    <scope>NUCLEOTIDE SEQUENCE</scope>
    <source>
        <strain evidence="2">Ploen Becks lab</strain>
    </source>
</reference>
<gene>
    <name evidence="2" type="ORF">OXX778_LOCUS22411</name>
</gene>
<dbReference type="Gene3D" id="3.30.420.10">
    <property type="entry name" value="Ribonuclease H-like superfamily/Ribonuclease H"/>
    <property type="match status" value="1"/>
</dbReference>
<sequence length="235" mass="27221">MSVVCRHGVPEAALSDRGTNFQCEVIDQLLEMLDIHRLRTSAYHPQCDGETERFNQTIEQILTCYVAEEQAEWNLFLEKMAFAYNTSIHATTGLTPFDVFYADRNVRRTSYILGDRVWLLNSAKKKGVSKKLSRKWTGPFTVVEVRNENNYIIKPDKKGKRQLVRAIRLKKCFIPPSNVRYDSVIEYSQSQTKLDLNQTKNIEKPETDFVCLEPGQDKTMESNELIYANIENQNE</sequence>
<dbReference type="Proteomes" id="UP000663879">
    <property type="component" value="Unassembled WGS sequence"/>
</dbReference>
<dbReference type="OrthoDB" id="413122at2759"/>